<evidence type="ECO:0000313" key="1">
    <source>
        <dbReference type="EMBL" id="MFC5137259.1"/>
    </source>
</evidence>
<accession>A0ABV9ZA87</accession>
<protein>
    <submittedName>
        <fullName evidence="1">Uncharacterized protein</fullName>
    </submittedName>
</protein>
<name>A0ABV9ZA87_9PSEU</name>
<dbReference type="Proteomes" id="UP001596175">
    <property type="component" value="Unassembled WGS sequence"/>
</dbReference>
<comment type="caution">
    <text evidence="1">The sequence shown here is derived from an EMBL/GenBank/DDBJ whole genome shotgun (WGS) entry which is preliminary data.</text>
</comment>
<dbReference type="EMBL" id="JBHSKG010000001">
    <property type="protein sequence ID" value="MFC5137259.1"/>
    <property type="molecule type" value="Genomic_DNA"/>
</dbReference>
<organism evidence="1 2">
    <name type="scientific">Actinomycetospora rhizophila</name>
    <dbReference type="NCBI Taxonomy" id="1416876"/>
    <lineage>
        <taxon>Bacteria</taxon>
        <taxon>Bacillati</taxon>
        <taxon>Actinomycetota</taxon>
        <taxon>Actinomycetes</taxon>
        <taxon>Pseudonocardiales</taxon>
        <taxon>Pseudonocardiaceae</taxon>
        <taxon>Actinomycetospora</taxon>
    </lineage>
</organism>
<proteinExistence type="predicted"/>
<gene>
    <name evidence="1" type="ORF">ACFPK1_03395</name>
</gene>
<evidence type="ECO:0000313" key="2">
    <source>
        <dbReference type="Proteomes" id="UP001596175"/>
    </source>
</evidence>
<dbReference type="RefSeq" id="WP_378019464.1">
    <property type="nucleotide sequence ID" value="NZ_JBHSKG010000001.1"/>
</dbReference>
<keyword evidence="2" id="KW-1185">Reference proteome</keyword>
<reference evidence="2" key="1">
    <citation type="journal article" date="2019" name="Int. J. Syst. Evol. Microbiol.">
        <title>The Global Catalogue of Microorganisms (GCM) 10K type strain sequencing project: providing services to taxonomists for standard genome sequencing and annotation.</title>
        <authorList>
            <consortium name="The Broad Institute Genomics Platform"/>
            <consortium name="The Broad Institute Genome Sequencing Center for Infectious Disease"/>
            <person name="Wu L."/>
            <person name="Ma J."/>
        </authorList>
    </citation>
    <scope>NUCLEOTIDE SEQUENCE [LARGE SCALE GENOMIC DNA]</scope>
    <source>
        <strain evidence="2">XZYJ18</strain>
    </source>
</reference>
<sequence>MTVLVVLGAVVAGLAVAWELRFVALWLLVRVLDASEAVASPGRRSYADFRRVVAEQGVAGLDLAWRSEPDGPDVSDRADWQLGSAC</sequence>